<protein>
    <recommendedName>
        <fullName evidence="4">Myb-like domain-containing protein</fullName>
    </recommendedName>
</protein>
<feature type="region of interest" description="Disordered" evidence="1">
    <location>
        <begin position="367"/>
        <end position="389"/>
    </location>
</feature>
<feature type="region of interest" description="Disordered" evidence="1">
    <location>
        <begin position="560"/>
        <end position="632"/>
    </location>
</feature>
<feature type="region of interest" description="Disordered" evidence="1">
    <location>
        <begin position="748"/>
        <end position="768"/>
    </location>
</feature>
<dbReference type="PANTHER" id="PTHR28079">
    <property type="entry name" value="RNA POLYMERASE I-SPECIFIC TRANSCRIPTION INITIATION FACTOR RRN5"/>
    <property type="match status" value="1"/>
</dbReference>
<dbReference type="RefSeq" id="XP_070866269.1">
    <property type="nucleotide sequence ID" value="XM_071011350.1"/>
</dbReference>
<evidence type="ECO:0000313" key="2">
    <source>
        <dbReference type="EMBL" id="KAL2267542.1"/>
    </source>
</evidence>
<sequence length="768" mass="84172">MASNLAEPGHEDGLDTKPLRESLSMVLRQLQPKPRRRQAAGEIAESDDEGAAAGDGGRGTEGDARGHGNERHSDKGDGVKEEGDDQGSSHASPEPPRRRASVSSSDGEYNPSDEEEAASPALSDRISIKAEPGTQPLAAASISHLRPRSPPFSPACVIPATPAHARHHSYSSPRKRSRSSSPSAIAELPSRPAKYARTKPLNHGYLALLNEDILSAADRFTPADRDPCTGEVAPEHALTASQLGLTVWSEAEKALLFEALARLGPAADPADIAARVQTKSAVEVAAYLALLRESAEELGSGIPPAEIPAAVELSQACCAALEEAADAVASRQETYEESIEKKRWGAQAWLVGQRNWRELEREMLARAETTAPEDGSTAVKDDPAQDGRFQATPSMNSLQLFRVGAWLRLSERVFMNSVIDDYNWAHVAGGSGVHNTPALRATALEDLYDLAVEMTRRLVAATIWVSESRVRARRMLYPNARWRVWKQDAEAAALSLGLKTNAREFWAKCARRLRLDVYDDDDDDDDDDDKDGEGWEGEEERGPMSYDEVERALGLEVEVRQESGDDEAMYASWSESDEKDTVDLDRSPAEDSDAGSVELGGASPYATEFEQEEEEEDAGPEPEEDEAEKAAIQREMTEALVHSALEFPESRRAKAALRKSIRAERAHEAHADRLDARASYAEEKRLWAMLGRAPPHELEKPPAVEGEPRVGTRRKVDDLLRAFARTPGDWRKTLEAVPSRWEMEYALAEEDKRGKEKDDEEGGGCGSR</sequence>
<comment type="caution">
    <text evidence="2">The sequence shown here is derived from an EMBL/GenBank/DDBJ whole genome shotgun (WGS) entry which is preliminary data.</text>
</comment>
<name>A0ABR4DD80_9PEZI</name>
<feature type="compositionally biased region" description="Acidic residues" evidence="1">
    <location>
        <begin position="609"/>
        <end position="627"/>
    </location>
</feature>
<dbReference type="PANTHER" id="PTHR28079:SF1">
    <property type="entry name" value="RNA POLYMERASE I-SPECIFIC TRANSCRIPTION INITIATION FACTOR RRN5"/>
    <property type="match status" value="1"/>
</dbReference>
<organism evidence="2 3">
    <name type="scientific">Remersonia thermophila</name>
    <dbReference type="NCBI Taxonomy" id="72144"/>
    <lineage>
        <taxon>Eukaryota</taxon>
        <taxon>Fungi</taxon>
        <taxon>Dikarya</taxon>
        <taxon>Ascomycota</taxon>
        <taxon>Pezizomycotina</taxon>
        <taxon>Sordariomycetes</taxon>
        <taxon>Sordariomycetidae</taxon>
        <taxon>Sordariales</taxon>
        <taxon>Sordariales incertae sedis</taxon>
        <taxon>Remersonia</taxon>
    </lineage>
</organism>
<dbReference type="Proteomes" id="UP001600064">
    <property type="component" value="Unassembled WGS sequence"/>
</dbReference>
<evidence type="ECO:0000313" key="3">
    <source>
        <dbReference type="Proteomes" id="UP001600064"/>
    </source>
</evidence>
<feature type="compositionally biased region" description="Basic residues" evidence="1">
    <location>
        <begin position="164"/>
        <end position="178"/>
    </location>
</feature>
<gene>
    <name evidence="2" type="ORF">VTJ83DRAFT_4819</name>
</gene>
<proteinExistence type="predicted"/>
<dbReference type="EMBL" id="JAZGUE010000004">
    <property type="protein sequence ID" value="KAL2267542.1"/>
    <property type="molecule type" value="Genomic_DNA"/>
</dbReference>
<keyword evidence="3" id="KW-1185">Reference proteome</keyword>
<feature type="region of interest" description="Disordered" evidence="1">
    <location>
        <begin position="1"/>
        <end position="131"/>
    </location>
</feature>
<feature type="compositionally biased region" description="Acidic residues" evidence="1">
    <location>
        <begin position="518"/>
        <end position="539"/>
    </location>
</feature>
<feature type="compositionally biased region" description="Basic and acidic residues" evidence="1">
    <location>
        <begin position="58"/>
        <end position="81"/>
    </location>
</feature>
<feature type="region of interest" description="Disordered" evidence="1">
    <location>
        <begin position="163"/>
        <end position="192"/>
    </location>
</feature>
<evidence type="ECO:0000256" key="1">
    <source>
        <dbReference type="SAM" id="MobiDB-lite"/>
    </source>
</evidence>
<accession>A0ABR4DD80</accession>
<feature type="compositionally biased region" description="Basic and acidic residues" evidence="1">
    <location>
        <begin position="579"/>
        <end position="589"/>
    </location>
</feature>
<dbReference type="InterPro" id="IPR039601">
    <property type="entry name" value="Rrn5"/>
</dbReference>
<dbReference type="GeneID" id="98125994"/>
<feature type="compositionally biased region" description="Basic and acidic residues" evidence="1">
    <location>
        <begin position="8"/>
        <end position="20"/>
    </location>
</feature>
<feature type="region of interest" description="Disordered" evidence="1">
    <location>
        <begin position="518"/>
        <end position="548"/>
    </location>
</feature>
<reference evidence="2 3" key="1">
    <citation type="journal article" date="2024" name="Commun. Biol.">
        <title>Comparative genomic analysis of thermophilic fungi reveals convergent evolutionary adaptations and gene losses.</title>
        <authorList>
            <person name="Steindorff A.S."/>
            <person name="Aguilar-Pontes M.V."/>
            <person name="Robinson A.J."/>
            <person name="Andreopoulos B."/>
            <person name="LaButti K."/>
            <person name="Kuo A."/>
            <person name="Mondo S."/>
            <person name="Riley R."/>
            <person name="Otillar R."/>
            <person name="Haridas S."/>
            <person name="Lipzen A."/>
            <person name="Grimwood J."/>
            <person name="Schmutz J."/>
            <person name="Clum A."/>
            <person name="Reid I.D."/>
            <person name="Moisan M.C."/>
            <person name="Butler G."/>
            <person name="Nguyen T.T.M."/>
            <person name="Dewar K."/>
            <person name="Conant G."/>
            <person name="Drula E."/>
            <person name="Henrissat B."/>
            <person name="Hansel C."/>
            <person name="Singer S."/>
            <person name="Hutchinson M.I."/>
            <person name="de Vries R.P."/>
            <person name="Natvig D.O."/>
            <person name="Powell A.J."/>
            <person name="Tsang A."/>
            <person name="Grigoriev I.V."/>
        </authorList>
    </citation>
    <scope>NUCLEOTIDE SEQUENCE [LARGE SCALE GENOMIC DNA]</scope>
    <source>
        <strain evidence="2 3">ATCC 22073</strain>
    </source>
</reference>
<evidence type="ECO:0008006" key="4">
    <source>
        <dbReference type="Google" id="ProtNLM"/>
    </source>
</evidence>